<dbReference type="Proteomes" id="UP000224567">
    <property type="component" value="Unassembled WGS sequence"/>
</dbReference>
<dbReference type="PANTHER" id="PTHR33070">
    <property type="entry name" value="OS06G0725500 PROTEIN"/>
    <property type="match status" value="1"/>
</dbReference>
<dbReference type="InterPro" id="IPR004320">
    <property type="entry name" value="BPS1_pln"/>
</dbReference>
<gene>
    <name evidence="1" type="ORF">CQW23_09735</name>
</gene>
<sequence>MATSSKFNHIRSNESKVETMHDGLLGLEELYKRVNDLLNLPQDFQFFSQHQRKKWVKDLLDKSMRLLDVCSAIRELVLHCKENVRDLQLALIKSKGDSTTEAIMIKFASLCRKIITEAKKLVLCKENVIDLQFTLKRSKGDSTIEAIMIKFASSCKKINNEAKKTSAM</sequence>
<organism evidence="1 2">
    <name type="scientific">Capsicum baccatum</name>
    <name type="common">Peruvian pepper</name>
    <dbReference type="NCBI Taxonomy" id="33114"/>
    <lineage>
        <taxon>Eukaryota</taxon>
        <taxon>Viridiplantae</taxon>
        <taxon>Streptophyta</taxon>
        <taxon>Embryophyta</taxon>
        <taxon>Tracheophyta</taxon>
        <taxon>Spermatophyta</taxon>
        <taxon>Magnoliopsida</taxon>
        <taxon>eudicotyledons</taxon>
        <taxon>Gunneridae</taxon>
        <taxon>Pentapetalae</taxon>
        <taxon>asterids</taxon>
        <taxon>lamiids</taxon>
        <taxon>Solanales</taxon>
        <taxon>Solanaceae</taxon>
        <taxon>Solanoideae</taxon>
        <taxon>Capsiceae</taxon>
        <taxon>Capsicum</taxon>
    </lineage>
</organism>
<accession>A0A2G2WXM2</accession>
<evidence type="ECO:0000313" key="1">
    <source>
        <dbReference type="EMBL" id="PHT49988.1"/>
    </source>
</evidence>
<reference evidence="1 2" key="1">
    <citation type="journal article" date="2017" name="Genome Biol.">
        <title>New reference genome sequences of hot pepper reveal the massive evolution of plant disease-resistance genes by retroduplication.</title>
        <authorList>
            <person name="Kim S."/>
            <person name="Park J."/>
            <person name="Yeom S.I."/>
            <person name="Kim Y.M."/>
            <person name="Seo E."/>
            <person name="Kim K.T."/>
            <person name="Kim M.S."/>
            <person name="Lee J.M."/>
            <person name="Cheong K."/>
            <person name="Shin H.S."/>
            <person name="Kim S.B."/>
            <person name="Han K."/>
            <person name="Lee J."/>
            <person name="Park M."/>
            <person name="Lee H.A."/>
            <person name="Lee H.Y."/>
            <person name="Lee Y."/>
            <person name="Oh S."/>
            <person name="Lee J.H."/>
            <person name="Choi E."/>
            <person name="Choi E."/>
            <person name="Lee S.E."/>
            <person name="Jeon J."/>
            <person name="Kim H."/>
            <person name="Choi G."/>
            <person name="Song H."/>
            <person name="Lee J."/>
            <person name="Lee S.C."/>
            <person name="Kwon J.K."/>
            <person name="Lee H.Y."/>
            <person name="Koo N."/>
            <person name="Hong Y."/>
            <person name="Kim R.W."/>
            <person name="Kang W.H."/>
            <person name="Huh J.H."/>
            <person name="Kang B.C."/>
            <person name="Yang T.J."/>
            <person name="Lee Y.H."/>
            <person name="Bennetzen J.L."/>
            <person name="Choi D."/>
        </authorList>
    </citation>
    <scope>NUCLEOTIDE SEQUENCE [LARGE SCALE GENOMIC DNA]</scope>
    <source>
        <strain evidence="2">cv. PBC81</strain>
    </source>
</reference>
<comment type="caution">
    <text evidence="1">The sequence shown here is derived from an EMBL/GenBank/DDBJ whole genome shotgun (WGS) entry which is preliminary data.</text>
</comment>
<dbReference type="EMBL" id="MLFT02000004">
    <property type="protein sequence ID" value="PHT49988.1"/>
    <property type="molecule type" value="Genomic_DNA"/>
</dbReference>
<dbReference type="GO" id="GO:0048364">
    <property type="term" value="P:root development"/>
    <property type="evidence" value="ECO:0007669"/>
    <property type="project" value="InterPro"/>
</dbReference>
<dbReference type="STRING" id="33114.A0A2G2WXM2"/>
<proteinExistence type="predicted"/>
<dbReference type="GO" id="GO:0048367">
    <property type="term" value="P:shoot system development"/>
    <property type="evidence" value="ECO:0007669"/>
    <property type="project" value="InterPro"/>
</dbReference>
<keyword evidence="2" id="KW-1185">Reference proteome</keyword>
<dbReference type="AlphaFoldDB" id="A0A2G2WXM2"/>
<dbReference type="Pfam" id="PF03087">
    <property type="entry name" value="BPS1"/>
    <property type="match status" value="1"/>
</dbReference>
<reference evidence="2" key="2">
    <citation type="journal article" date="2017" name="J. Anim. Genet.">
        <title>Multiple reference genome sequences of hot pepper reveal the massive evolution of plant disease resistance genes by retroduplication.</title>
        <authorList>
            <person name="Kim S."/>
            <person name="Park J."/>
            <person name="Yeom S.-I."/>
            <person name="Kim Y.-M."/>
            <person name="Seo E."/>
            <person name="Kim K.-T."/>
            <person name="Kim M.-S."/>
            <person name="Lee J.M."/>
            <person name="Cheong K."/>
            <person name="Shin H.-S."/>
            <person name="Kim S.-B."/>
            <person name="Han K."/>
            <person name="Lee J."/>
            <person name="Park M."/>
            <person name="Lee H.-A."/>
            <person name="Lee H.-Y."/>
            <person name="Lee Y."/>
            <person name="Oh S."/>
            <person name="Lee J.H."/>
            <person name="Choi E."/>
            <person name="Choi E."/>
            <person name="Lee S.E."/>
            <person name="Jeon J."/>
            <person name="Kim H."/>
            <person name="Choi G."/>
            <person name="Song H."/>
            <person name="Lee J."/>
            <person name="Lee S.-C."/>
            <person name="Kwon J.-K."/>
            <person name="Lee H.-Y."/>
            <person name="Koo N."/>
            <person name="Hong Y."/>
            <person name="Kim R.W."/>
            <person name="Kang W.-H."/>
            <person name="Huh J.H."/>
            <person name="Kang B.-C."/>
            <person name="Yang T.-J."/>
            <person name="Lee Y.-H."/>
            <person name="Bennetzen J.L."/>
            <person name="Choi D."/>
        </authorList>
    </citation>
    <scope>NUCLEOTIDE SEQUENCE [LARGE SCALE GENOMIC DNA]</scope>
    <source>
        <strain evidence="2">cv. PBC81</strain>
    </source>
</reference>
<dbReference type="OrthoDB" id="1701699at2759"/>
<evidence type="ECO:0000313" key="2">
    <source>
        <dbReference type="Proteomes" id="UP000224567"/>
    </source>
</evidence>
<name>A0A2G2WXM2_CAPBA</name>
<protein>
    <submittedName>
        <fullName evidence="1">Uncharacterized protein</fullName>
    </submittedName>
</protein>
<dbReference type="PANTHER" id="PTHR33070:SF80">
    <property type="entry name" value="DUF241 DOMAIN PROTEIN"/>
    <property type="match status" value="1"/>
</dbReference>